<evidence type="ECO:0000259" key="23">
    <source>
        <dbReference type="PROSITE" id="PS50913"/>
    </source>
</evidence>
<dbReference type="GO" id="GO:0030659">
    <property type="term" value="C:cytoplasmic vesicle membrane"/>
    <property type="evidence" value="ECO:0007669"/>
    <property type="project" value="UniProtKB-SubCell"/>
</dbReference>
<feature type="chain" id="PRO_5012898875" description="Autophagy-related protein 27" evidence="21">
    <location>
        <begin position="16"/>
        <end position="946"/>
    </location>
</feature>
<evidence type="ECO:0000256" key="19">
    <source>
        <dbReference type="SAM" id="MobiDB-lite"/>
    </source>
</evidence>
<dbReference type="Proteomes" id="UP000242875">
    <property type="component" value="Unassembled WGS sequence"/>
</dbReference>
<evidence type="ECO:0000256" key="10">
    <source>
        <dbReference type="ARBA" id="ARBA00022927"/>
    </source>
</evidence>
<dbReference type="InterPro" id="IPR009011">
    <property type="entry name" value="Man6P_isomerase_rcpt-bd_dom_sf"/>
</dbReference>
<evidence type="ECO:0000256" key="17">
    <source>
        <dbReference type="ARBA" id="ARBA00023329"/>
    </source>
</evidence>
<keyword evidence="13" id="KW-0333">Golgi apparatus</keyword>
<keyword evidence="26" id="KW-1185">Reference proteome</keyword>
<feature type="domain" description="MRH" evidence="24">
    <location>
        <begin position="17"/>
        <end position="186"/>
    </location>
</feature>
<organism evidence="25 26">
    <name type="scientific">Bifiguratus adelaidae</name>
    <dbReference type="NCBI Taxonomy" id="1938954"/>
    <lineage>
        <taxon>Eukaryota</taxon>
        <taxon>Fungi</taxon>
        <taxon>Fungi incertae sedis</taxon>
        <taxon>Mucoromycota</taxon>
        <taxon>Mucoromycotina</taxon>
        <taxon>Endogonomycetes</taxon>
        <taxon>Endogonales</taxon>
        <taxon>Endogonales incertae sedis</taxon>
        <taxon>Bifiguratus</taxon>
    </lineage>
</organism>
<evidence type="ECO:0000256" key="11">
    <source>
        <dbReference type="ARBA" id="ARBA00022989"/>
    </source>
</evidence>
<evidence type="ECO:0000259" key="24">
    <source>
        <dbReference type="PROSITE" id="PS51914"/>
    </source>
</evidence>
<accession>A0A261XXB9</accession>
<evidence type="ECO:0000256" key="4">
    <source>
        <dbReference type="ARBA" id="ARBA00004614"/>
    </source>
</evidence>
<evidence type="ECO:0000256" key="8">
    <source>
        <dbReference type="ARBA" id="ARBA00022692"/>
    </source>
</evidence>
<dbReference type="InterPro" id="IPR044865">
    <property type="entry name" value="MRH_dom"/>
</dbReference>
<feature type="domain" description="Cadherin" evidence="22">
    <location>
        <begin position="63"/>
        <end position="166"/>
    </location>
</feature>
<feature type="signal peptide" evidence="21">
    <location>
        <begin position="1"/>
        <end position="15"/>
    </location>
</feature>
<comment type="subcellular location">
    <subcellularLocation>
        <location evidence="2">Cytoplasmic vesicle membrane</location>
        <topology evidence="2">Single-pass type I membrane protein</topology>
    </subcellularLocation>
    <subcellularLocation>
        <location evidence="4">Golgi apparatus membrane</location>
        <topology evidence="4">Single-pass type I membrane protein</topology>
    </subcellularLocation>
    <subcellularLocation>
        <location evidence="1">Mitochondrion membrane</location>
        <topology evidence="1">Single-pass membrane protein</topology>
    </subcellularLocation>
    <subcellularLocation>
        <location evidence="3">Preautophagosomal structure membrane</location>
        <topology evidence="3">Single-pass type I membrane protein</topology>
    </subcellularLocation>
</comment>
<dbReference type="PANTHER" id="PTHR15071:SF13">
    <property type="entry name" value="AUTOPHAGY-RELATED PROTEIN 27"/>
    <property type="match status" value="1"/>
</dbReference>
<evidence type="ECO:0000313" key="26">
    <source>
        <dbReference type="Proteomes" id="UP000242875"/>
    </source>
</evidence>
<evidence type="ECO:0000256" key="18">
    <source>
        <dbReference type="SAM" id="Coils"/>
    </source>
</evidence>
<dbReference type="InterPro" id="IPR000237">
    <property type="entry name" value="GRIP_dom"/>
</dbReference>
<dbReference type="PROSITE" id="PS51914">
    <property type="entry name" value="MRH"/>
    <property type="match status" value="1"/>
</dbReference>
<feature type="domain" description="GRIP" evidence="23">
    <location>
        <begin position="895"/>
        <end position="943"/>
    </location>
</feature>
<evidence type="ECO:0000256" key="3">
    <source>
        <dbReference type="ARBA" id="ARBA00004472"/>
    </source>
</evidence>
<dbReference type="GO" id="GO:0000139">
    <property type="term" value="C:Golgi membrane"/>
    <property type="evidence" value="ECO:0007669"/>
    <property type="project" value="UniProtKB-SubCell"/>
</dbReference>
<dbReference type="Pfam" id="PF09451">
    <property type="entry name" value="ATG27"/>
    <property type="match status" value="1"/>
</dbReference>
<proteinExistence type="inferred from homology"/>
<evidence type="ECO:0000256" key="1">
    <source>
        <dbReference type="ARBA" id="ARBA00004304"/>
    </source>
</evidence>
<dbReference type="OrthoDB" id="29460at2759"/>
<dbReference type="AlphaFoldDB" id="A0A261XXB9"/>
<reference evidence="25 26" key="1">
    <citation type="journal article" date="2017" name="Mycologia">
        <title>Bifiguratus adelaidae, gen. et sp. nov., a new member of Mucoromycotina in endophytic and soil-dwelling habitats.</title>
        <authorList>
            <person name="Torres-Cruz T.J."/>
            <person name="Billingsley Tobias T.L."/>
            <person name="Almatruk M."/>
            <person name="Hesse C."/>
            <person name="Kuske C.R."/>
            <person name="Desiro A."/>
            <person name="Benucci G.M."/>
            <person name="Bonito G."/>
            <person name="Stajich J.E."/>
            <person name="Dunlap C."/>
            <person name="Arnold A.E."/>
            <person name="Porras-Alfaro A."/>
        </authorList>
    </citation>
    <scope>NUCLEOTIDE SEQUENCE [LARGE SCALE GENOMIC DNA]</scope>
    <source>
        <strain evidence="25 26">AZ0501</strain>
    </source>
</reference>
<name>A0A261XXB9_9FUNG</name>
<dbReference type="GO" id="GO:0031966">
    <property type="term" value="C:mitochondrial membrane"/>
    <property type="evidence" value="ECO:0007669"/>
    <property type="project" value="UniProtKB-SubCell"/>
</dbReference>
<comment type="caution">
    <text evidence="25">The sequence shown here is derived from an EMBL/GenBank/DDBJ whole genome shotgun (WGS) entry which is preliminary data.</text>
</comment>
<keyword evidence="18" id="KW-0175">Coiled coil</keyword>
<keyword evidence="12" id="KW-0072">Autophagy</keyword>
<evidence type="ECO:0000259" key="22">
    <source>
        <dbReference type="PROSITE" id="PS50268"/>
    </source>
</evidence>
<dbReference type="InterPro" id="IPR018939">
    <property type="entry name" value="Autophagy-rel_prot_27"/>
</dbReference>
<evidence type="ECO:0000256" key="16">
    <source>
        <dbReference type="ARBA" id="ARBA00023157"/>
    </source>
</evidence>
<dbReference type="PROSITE" id="PS50913">
    <property type="entry name" value="GRIP"/>
    <property type="match status" value="1"/>
</dbReference>
<evidence type="ECO:0000256" key="2">
    <source>
        <dbReference type="ARBA" id="ARBA00004358"/>
    </source>
</evidence>
<feature type="region of interest" description="Disordered" evidence="19">
    <location>
        <begin position="844"/>
        <end position="894"/>
    </location>
</feature>
<feature type="compositionally biased region" description="Polar residues" evidence="19">
    <location>
        <begin position="855"/>
        <end position="871"/>
    </location>
</feature>
<keyword evidence="9 21" id="KW-0732">Signal</keyword>
<gene>
    <name evidence="25" type="ORF">BZG36_03975</name>
</gene>
<dbReference type="PROSITE" id="PS50268">
    <property type="entry name" value="CADHERIN_2"/>
    <property type="match status" value="1"/>
</dbReference>
<dbReference type="GO" id="GO:0006914">
    <property type="term" value="P:autophagy"/>
    <property type="evidence" value="ECO:0007669"/>
    <property type="project" value="UniProtKB-KW"/>
</dbReference>
<dbReference type="Gene3D" id="1.10.220.60">
    <property type="entry name" value="GRIP domain"/>
    <property type="match status" value="1"/>
</dbReference>
<evidence type="ECO:0000256" key="20">
    <source>
        <dbReference type="SAM" id="Phobius"/>
    </source>
</evidence>
<keyword evidence="8 20" id="KW-0812">Transmembrane</keyword>
<keyword evidence="7" id="KW-0813">Transport</keyword>
<evidence type="ECO:0000256" key="9">
    <source>
        <dbReference type="ARBA" id="ARBA00022729"/>
    </source>
</evidence>
<evidence type="ECO:0000256" key="12">
    <source>
        <dbReference type="ARBA" id="ARBA00023006"/>
    </source>
</evidence>
<sequence length="946" mass="107467">MRLIGLLVLLLPVYAVEYCQAGYKLDDRYEFDLSPLNRDFVINQEQDTPPTKEKREYRINICSPIQKLEVADEDRCPDNTYVCYRIINVKKDDERVTRVIPISTDNNGALKASFAVDPSTDDATKNDAQFRLVLNGGNDGTKDQLTNITMQCDESGDRENPVGPEFVSYDGGMLNLKWKTPFVCAKTGDDGSGGGGGGGGLGWFSILLIILVCLLASYFILGAIYNYKMYNARGMDLLPHRDFWQDLPGILRDLLNHVVDSVSNRSRVMEGNEATTSEEVSALQNEIKELKASREADSRKEKEVMRGLVSKIQKLTEEKNQLAQSIEEAKAGAQDAEKEDKVDYKQQVSELTQQLQNVQLHLDNVRKQAPQANGTLPANGVATDGVNVEALKADLENKGNQVSELNAKIDALQTSITALTEQGRTAADKHRSEVEQLVREKAELKENLKSAQAAKDELAKLKEVHGQMETDYIALNKSKTEALEKLADAQSSVRNLTTRLNEAQEATKNTKEMEAELATLRKTHEEEEDKMKKYINVLNKTKKQILKLEKEKSDMSGDLTNLQQQHATVVQELQQAREQLLGIESTHQSALDGERQRLQGQISSMTTELATLRANLTDIRQEKELQYEELQTKQAEYESSQSRVETFEHQIKEYTRELNESNERIVDLEDQLKRNQKAAAERDRELAQRADRYSAMEKDYEQRLKAIQDELDQIRSSQNGFDEVKQGLQEKLESSRKEIEELTSERQRVRDDLSEARRRIQASEDEIDTLKHQADNLKEDAEAKEASVKKLEHELKIVQQRVEELNQDISTKDQALEEAKMRESHLKTLNKFAAQTLKDEVRKISRPLQVEKPSFDNSRPQSPSINSDTPPSHTPSPRPNRVMSPPSTPTLHPYTREDEINLEYLRHVLLKFLENKATRPQLVPVIATIMKFTPDEAKRLQNVQDK</sequence>
<evidence type="ECO:0000256" key="7">
    <source>
        <dbReference type="ARBA" id="ARBA00022448"/>
    </source>
</evidence>
<dbReference type="EMBL" id="MVBO01000110">
    <property type="protein sequence ID" value="OZJ03013.1"/>
    <property type="molecule type" value="Genomic_DNA"/>
</dbReference>
<evidence type="ECO:0000256" key="6">
    <source>
        <dbReference type="ARBA" id="ARBA00013776"/>
    </source>
</evidence>
<dbReference type="Gene3D" id="2.70.130.10">
    <property type="entry name" value="Mannose-6-phosphate receptor binding domain"/>
    <property type="match status" value="1"/>
</dbReference>
<evidence type="ECO:0000256" key="13">
    <source>
        <dbReference type="ARBA" id="ARBA00023034"/>
    </source>
</evidence>
<protein>
    <recommendedName>
        <fullName evidence="6">Autophagy-related protein 27</fullName>
    </recommendedName>
</protein>
<feature type="coiled-coil region" evidence="18">
    <location>
        <begin position="273"/>
        <end position="822"/>
    </location>
</feature>
<dbReference type="SUPFAM" id="SSF50911">
    <property type="entry name" value="Mannose 6-phosphate receptor domain"/>
    <property type="match status" value="1"/>
</dbReference>
<evidence type="ECO:0000313" key="25">
    <source>
        <dbReference type="EMBL" id="OZJ03013.1"/>
    </source>
</evidence>
<keyword evidence="10" id="KW-0653">Protein transport</keyword>
<dbReference type="GO" id="GO:0005509">
    <property type="term" value="F:calcium ion binding"/>
    <property type="evidence" value="ECO:0007669"/>
    <property type="project" value="InterPro"/>
</dbReference>
<dbReference type="Gene3D" id="1.10.287.1490">
    <property type="match status" value="1"/>
</dbReference>
<dbReference type="GO" id="GO:0007156">
    <property type="term" value="P:homophilic cell adhesion via plasma membrane adhesion molecules"/>
    <property type="evidence" value="ECO:0007669"/>
    <property type="project" value="InterPro"/>
</dbReference>
<feature type="transmembrane region" description="Helical" evidence="20">
    <location>
        <begin position="201"/>
        <end position="225"/>
    </location>
</feature>
<dbReference type="Pfam" id="PF01465">
    <property type="entry name" value="GRIP"/>
    <property type="match status" value="1"/>
</dbReference>
<evidence type="ECO:0000256" key="5">
    <source>
        <dbReference type="ARBA" id="ARBA00005363"/>
    </source>
</evidence>
<dbReference type="GO" id="GO:0034045">
    <property type="term" value="C:phagophore assembly site membrane"/>
    <property type="evidence" value="ECO:0007669"/>
    <property type="project" value="UniProtKB-SubCell"/>
</dbReference>
<keyword evidence="11 20" id="KW-1133">Transmembrane helix</keyword>
<keyword evidence="16" id="KW-1015">Disulfide bond</keyword>
<evidence type="ECO:0000256" key="14">
    <source>
        <dbReference type="ARBA" id="ARBA00023128"/>
    </source>
</evidence>
<dbReference type="GO" id="GO:0015031">
    <property type="term" value="P:protein transport"/>
    <property type="evidence" value="ECO:0007669"/>
    <property type="project" value="UniProtKB-KW"/>
</dbReference>
<dbReference type="PANTHER" id="PTHR15071">
    <property type="entry name" value="MANNOSE-6-PHOSPHATE RECEPTOR FAMILY MEMBER"/>
    <property type="match status" value="1"/>
</dbReference>
<evidence type="ECO:0000256" key="21">
    <source>
        <dbReference type="SAM" id="SignalP"/>
    </source>
</evidence>
<evidence type="ECO:0000256" key="15">
    <source>
        <dbReference type="ARBA" id="ARBA00023136"/>
    </source>
</evidence>
<dbReference type="SMART" id="SM00755">
    <property type="entry name" value="Grip"/>
    <property type="match status" value="1"/>
</dbReference>
<keyword evidence="15 20" id="KW-0472">Membrane</keyword>
<comment type="similarity">
    <text evidence="5">Belongs to the ATG27 family.</text>
</comment>
<dbReference type="InterPro" id="IPR002126">
    <property type="entry name" value="Cadherin-like_dom"/>
</dbReference>
<keyword evidence="14" id="KW-0496">Mitochondrion</keyword>
<keyword evidence="17" id="KW-0968">Cytoplasmic vesicle</keyword>